<protein>
    <recommendedName>
        <fullName evidence="2">UVR domain-containing protein</fullName>
    </recommendedName>
</protein>
<keyword evidence="1" id="KW-0175">Coiled coil</keyword>
<comment type="caution">
    <text evidence="3">The sequence shown here is derived from an EMBL/GenBank/DDBJ whole genome shotgun (WGS) entry which is preliminary data.</text>
</comment>
<dbReference type="GO" id="GO:1990169">
    <property type="term" value="P:stress response to copper ion"/>
    <property type="evidence" value="ECO:0007669"/>
    <property type="project" value="TreeGrafter"/>
</dbReference>
<dbReference type="InterPro" id="IPR025542">
    <property type="entry name" value="YacH"/>
</dbReference>
<dbReference type="GO" id="GO:0005507">
    <property type="term" value="F:copper ion binding"/>
    <property type="evidence" value="ECO:0007669"/>
    <property type="project" value="TreeGrafter"/>
</dbReference>
<dbReference type="GO" id="GO:0046870">
    <property type="term" value="F:cadmium ion binding"/>
    <property type="evidence" value="ECO:0007669"/>
    <property type="project" value="TreeGrafter"/>
</dbReference>
<sequence>MLCQECNERKATVHFTKIINGEKTEFHYCEICAQEKGELFSFNFEPDFTFDNILASLFNFDPALQVVKQSATPKDEILRCSHCGMTFDQFLNISRFGCPHCYETFQKQLIPILRRLHGENVEHQGKIPVRIGGSIYTKKQIKQLKQDLQIAIEKEEFERAAELRDQIRNLENTPFDKGGDE</sequence>
<dbReference type="EMBL" id="JRUN01000017">
    <property type="protein sequence ID" value="KHD85766.1"/>
    <property type="molecule type" value="Genomic_DNA"/>
</dbReference>
<dbReference type="PANTHER" id="PTHR38430:SF1">
    <property type="entry name" value="PROTEIN-ARGININE KINASE ACTIVATOR PROTEIN"/>
    <property type="match status" value="1"/>
</dbReference>
<dbReference type="Gene3D" id="4.10.860.10">
    <property type="entry name" value="UVR domain"/>
    <property type="match status" value="1"/>
</dbReference>
<dbReference type="PIRSF" id="PIRSF015034">
    <property type="entry name" value="YacH"/>
    <property type="match status" value="1"/>
</dbReference>
<dbReference type="Proteomes" id="UP000030588">
    <property type="component" value="Unassembled WGS sequence"/>
</dbReference>
<evidence type="ECO:0000313" key="3">
    <source>
        <dbReference type="EMBL" id="KHD85766.1"/>
    </source>
</evidence>
<dbReference type="Pfam" id="PF02151">
    <property type="entry name" value="UVR"/>
    <property type="match status" value="1"/>
</dbReference>
<evidence type="ECO:0000259" key="2">
    <source>
        <dbReference type="PROSITE" id="PS50151"/>
    </source>
</evidence>
<feature type="coiled-coil region" evidence="1">
    <location>
        <begin position="138"/>
        <end position="173"/>
    </location>
</feature>
<name>A0A0A6VDX2_9BACI</name>
<organism evidence="3 4">
    <name type="scientific">Heyndrickxia ginsengihumi</name>
    <dbReference type="NCBI Taxonomy" id="363870"/>
    <lineage>
        <taxon>Bacteria</taxon>
        <taxon>Bacillati</taxon>
        <taxon>Bacillota</taxon>
        <taxon>Bacilli</taxon>
        <taxon>Bacillales</taxon>
        <taxon>Bacillaceae</taxon>
        <taxon>Heyndrickxia</taxon>
    </lineage>
</organism>
<evidence type="ECO:0000313" key="4">
    <source>
        <dbReference type="Proteomes" id="UP000030588"/>
    </source>
</evidence>
<reference evidence="3 4" key="1">
    <citation type="submission" date="2014-10" db="EMBL/GenBank/DDBJ databases">
        <title>Draft genome of phytase producing Bacillus ginsengihumi strain M2.11.</title>
        <authorList>
            <person name="Toymentseva A."/>
            <person name="Boulygina E.A."/>
            <person name="Kazakov S.V."/>
            <person name="Kayumov I."/>
            <person name="Suleimanova A.D."/>
            <person name="Mardanova A.M."/>
            <person name="Maria S.N."/>
            <person name="Sergey M.Y."/>
            <person name="Sharipova M.R."/>
        </authorList>
    </citation>
    <scope>NUCLEOTIDE SEQUENCE [LARGE SCALE GENOMIC DNA]</scope>
    <source>
        <strain evidence="3 4">M2.11</strain>
    </source>
</reference>
<dbReference type="AlphaFoldDB" id="A0A0A6VDX2"/>
<dbReference type="PROSITE" id="PS50151">
    <property type="entry name" value="UVR"/>
    <property type="match status" value="1"/>
</dbReference>
<evidence type="ECO:0000256" key="1">
    <source>
        <dbReference type="SAM" id="Coils"/>
    </source>
</evidence>
<dbReference type="InterPro" id="IPR036876">
    <property type="entry name" value="UVR_dom_sf"/>
</dbReference>
<dbReference type="PANTHER" id="PTHR38430">
    <property type="entry name" value="PROTEIN-ARGININE KINASE ACTIVATOR PROTEIN"/>
    <property type="match status" value="1"/>
</dbReference>
<gene>
    <name evidence="3" type="ORF">NG54_07650</name>
</gene>
<dbReference type="GO" id="GO:0050897">
    <property type="term" value="F:cobalt ion binding"/>
    <property type="evidence" value="ECO:0007669"/>
    <property type="project" value="TreeGrafter"/>
</dbReference>
<dbReference type="STRING" id="363870.NG54_07650"/>
<dbReference type="RefSeq" id="WP_035354125.1">
    <property type="nucleotide sequence ID" value="NZ_JRUN01000017.1"/>
</dbReference>
<proteinExistence type="predicted"/>
<dbReference type="GO" id="GO:1990170">
    <property type="term" value="P:stress response to cadmium ion"/>
    <property type="evidence" value="ECO:0007669"/>
    <property type="project" value="TreeGrafter"/>
</dbReference>
<dbReference type="SUPFAM" id="SSF46600">
    <property type="entry name" value="C-terminal UvrC-binding domain of UvrB"/>
    <property type="match status" value="1"/>
</dbReference>
<feature type="domain" description="UVR" evidence="2">
    <location>
        <begin position="138"/>
        <end position="173"/>
    </location>
</feature>
<dbReference type="GO" id="GO:0008270">
    <property type="term" value="F:zinc ion binding"/>
    <property type="evidence" value="ECO:0007669"/>
    <property type="project" value="TreeGrafter"/>
</dbReference>
<dbReference type="InterPro" id="IPR001943">
    <property type="entry name" value="UVR_dom"/>
</dbReference>
<accession>A0A0A6VDX2</accession>
<dbReference type="OrthoDB" id="9788704at2"/>